<evidence type="ECO:0000256" key="1">
    <source>
        <dbReference type="SAM" id="MobiDB-lite"/>
    </source>
</evidence>
<dbReference type="RefSeq" id="WP_203006290.1">
    <property type="nucleotide sequence ID" value="NZ_JADWYU010000139.1"/>
</dbReference>
<protein>
    <submittedName>
        <fullName evidence="2">Uncharacterized protein</fullName>
    </submittedName>
</protein>
<accession>A0A937RL23</accession>
<evidence type="ECO:0000313" key="3">
    <source>
        <dbReference type="Proteomes" id="UP000604475"/>
    </source>
</evidence>
<gene>
    <name evidence="2" type="ORF">I7412_27620</name>
</gene>
<organism evidence="2 3">
    <name type="scientific">Frankia nepalensis</name>
    <dbReference type="NCBI Taxonomy" id="1836974"/>
    <lineage>
        <taxon>Bacteria</taxon>
        <taxon>Bacillati</taxon>
        <taxon>Actinomycetota</taxon>
        <taxon>Actinomycetes</taxon>
        <taxon>Frankiales</taxon>
        <taxon>Frankiaceae</taxon>
        <taxon>Frankia</taxon>
    </lineage>
</organism>
<comment type="caution">
    <text evidence="2">The sequence shown here is derived from an EMBL/GenBank/DDBJ whole genome shotgun (WGS) entry which is preliminary data.</text>
</comment>
<proteinExistence type="predicted"/>
<keyword evidence="3" id="KW-1185">Reference proteome</keyword>
<dbReference type="Proteomes" id="UP000604475">
    <property type="component" value="Unassembled WGS sequence"/>
</dbReference>
<dbReference type="AlphaFoldDB" id="A0A937RL23"/>
<evidence type="ECO:0000313" key="2">
    <source>
        <dbReference type="EMBL" id="MBL7630865.1"/>
    </source>
</evidence>
<feature type="region of interest" description="Disordered" evidence="1">
    <location>
        <begin position="124"/>
        <end position="156"/>
    </location>
</feature>
<dbReference type="EMBL" id="JAEACQ010000255">
    <property type="protein sequence ID" value="MBL7630865.1"/>
    <property type="molecule type" value="Genomic_DNA"/>
</dbReference>
<feature type="compositionally biased region" description="Basic and acidic residues" evidence="1">
    <location>
        <begin position="124"/>
        <end position="146"/>
    </location>
</feature>
<name>A0A937RL23_9ACTN</name>
<reference evidence="2" key="1">
    <citation type="submission" date="2020-12" db="EMBL/GenBank/DDBJ databases">
        <title>Genomic characterization of non-nitrogen-fixing Frankia strains.</title>
        <authorList>
            <person name="Carlos-Shanley C."/>
            <person name="Guerra T."/>
            <person name="Hahn D."/>
        </authorList>
    </citation>
    <scope>NUCLEOTIDE SEQUENCE</scope>
    <source>
        <strain evidence="2">CN6</strain>
    </source>
</reference>
<sequence>MTEQTTEGAQGAPRGDVPVELLVVLGPDGGLPTPPVLGEVPASWPPPVTPPLTAIEALRQLVPVSHDCPPRLALVALPAAAAEQIAAQPYVVGVYAAAPPEAVTARLRPDEQLFVDAWLLRLDDQRQRPERHGEGLPWDAEGHEPPDAPGSAVPGS</sequence>